<dbReference type="InterPro" id="IPR052514">
    <property type="entry name" value="SAM-dependent_MTase"/>
</dbReference>
<dbReference type="Pfam" id="PF05050">
    <property type="entry name" value="Methyltransf_21"/>
    <property type="match status" value="1"/>
</dbReference>
<protein>
    <recommendedName>
        <fullName evidence="1">Methyltransferase FkbM domain-containing protein</fullName>
    </recommendedName>
</protein>
<feature type="domain" description="Methyltransferase FkbM" evidence="1">
    <location>
        <begin position="157"/>
        <end position="311"/>
    </location>
</feature>
<dbReference type="PANTHER" id="PTHR34203:SF15">
    <property type="entry name" value="SLL1173 PROTEIN"/>
    <property type="match status" value="1"/>
</dbReference>
<accession>A0AA36JA13</accession>
<organism evidence="2 3">
    <name type="scientific">Effrenium voratum</name>
    <dbReference type="NCBI Taxonomy" id="2562239"/>
    <lineage>
        <taxon>Eukaryota</taxon>
        <taxon>Sar</taxon>
        <taxon>Alveolata</taxon>
        <taxon>Dinophyceae</taxon>
        <taxon>Suessiales</taxon>
        <taxon>Symbiodiniaceae</taxon>
        <taxon>Effrenium</taxon>
    </lineage>
</organism>
<dbReference type="EMBL" id="CAUJNA010003431">
    <property type="protein sequence ID" value="CAJ1401834.1"/>
    <property type="molecule type" value="Genomic_DNA"/>
</dbReference>
<dbReference type="InterPro" id="IPR006342">
    <property type="entry name" value="FkbM_mtfrase"/>
</dbReference>
<dbReference type="InterPro" id="IPR029063">
    <property type="entry name" value="SAM-dependent_MTases_sf"/>
</dbReference>
<dbReference type="Proteomes" id="UP001178507">
    <property type="component" value="Unassembled WGS sequence"/>
</dbReference>
<evidence type="ECO:0000313" key="2">
    <source>
        <dbReference type="EMBL" id="CAJ1401834.1"/>
    </source>
</evidence>
<gene>
    <name evidence="2" type="ORF">EVOR1521_LOCUS24901</name>
</gene>
<evidence type="ECO:0000313" key="3">
    <source>
        <dbReference type="Proteomes" id="UP001178507"/>
    </source>
</evidence>
<comment type="caution">
    <text evidence="2">The sequence shown here is derived from an EMBL/GenBank/DDBJ whole genome shotgun (WGS) entry which is preliminary data.</text>
</comment>
<evidence type="ECO:0000259" key="1">
    <source>
        <dbReference type="Pfam" id="PF05050"/>
    </source>
</evidence>
<dbReference type="NCBIfam" id="TIGR01444">
    <property type="entry name" value="fkbM_fam"/>
    <property type="match status" value="1"/>
</dbReference>
<proteinExistence type="predicted"/>
<dbReference type="AlphaFoldDB" id="A0AA36JA13"/>
<dbReference type="SUPFAM" id="SSF53335">
    <property type="entry name" value="S-adenosyl-L-methionine-dependent methyltransferases"/>
    <property type="match status" value="1"/>
</dbReference>
<dbReference type="PANTHER" id="PTHR34203">
    <property type="entry name" value="METHYLTRANSFERASE, FKBM FAMILY PROTEIN"/>
    <property type="match status" value="1"/>
</dbReference>
<keyword evidence="3" id="KW-1185">Reference proteome</keyword>
<reference evidence="2" key="1">
    <citation type="submission" date="2023-08" db="EMBL/GenBank/DDBJ databases">
        <authorList>
            <person name="Chen Y."/>
            <person name="Shah S."/>
            <person name="Dougan E. K."/>
            <person name="Thang M."/>
            <person name="Chan C."/>
        </authorList>
    </citation>
    <scope>NUCLEOTIDE SEQUENCE</scope>
</reference>
<sequence>MSFPFRQVPEFGSFALCCQGRRPAAELKEVCGHKRWRCRELLACQREKVAKAPEIASEVVPGVMEMRGYFEHLMGWYLTGEIPDPVFLDIEHILPPIFLAMATDISRHGRDHELRVLDVGAFAGAVSCACLAFWDAMKSTISQWTGEASHPLPELRVTALEPSRDRCAALNGEASPMPDLCRHQNRSRGRLSAVCVAASSQNSEAVMQCPNGMSYLADSPTSQASQSDCGEPFTVRTVTLDALTKDLEIEVDLLKIDAEGHDFEVLLGASALLSAKRLRFVIFEACGADCPVDGESQTLATINFLSDRGYVCYMIAPEMLVPVTGVWLSNLYQLTRHAFNVLCAQRQEPLLPDIIELYSRVPRAAQFALASLGAESTRAAMALSDAELRRRAIRAEEFFEGLYQRVLESWTLPHVRFVRARQLQAAGQVELALPLYEGLERQCCREPATFQAQREFYRLREDHLGIFLTDAEALRRSNGTGFVVPGVRASGALHEIVWYHRRPGSGVPFDQEHFCKAQQWLLPLANAGDALAALDVGYISHFGLCTGRMTRQSWAEGSSWYRRAAALDRPRKGVMGAWGIQAMELLTNTQLGLNSHRLS</sequence>
<dbReference type="Gene3D" id="3.40.50.150">
    <property type="entry name" value="Vaccinia Virus protein VP39"/>
    <property type="match status" value="1"/>
</dbReference>
<name>A0AA36JA13_9DINO</name>